<comment type="caution">
    <text evidence="1">The sequence shown here is derived from an EMBL/GenBank/DDBJ whole genome shotgun (WGS) entry which is preliminary data.</text>
</comment>
<dbReference type="AlphaFoldDB" id="A0A0G0PMP1"/>
<dbReference type="PATRIC" id="fig|1618332.3.peg.296"/>
<evidence type="ECO:0000313" key="1">
    <source>
        <dbReference type="EMBL" id="KKQ90576.1"/>
    </source>
</evidence>
<proteinExistence type="predicted"/>
<dbReference type="Proteomes" id="UP000033862">
    <property type="component" value="Unassembled WGS sequence"/>
</dbReference>
<organism evidence="1 2">
    <name type="scientific">Berkelbacteria bacterium GW2011_GWA1_39_10</name>
    <dbReference type="NCBI Taxonomy" id="1618332"/>
    <lineage>
        <taxon>Bacteria</taxon>
        <taxon>Candidatus Berkelbacteria</taxon>
    </lineage>
</organism>
<evidence type="ECO:0000313" key="2">
    <source>
        <dbReference type="Proteomes" id="UP000033862"/>
    </source>
</evidence>
<protein>
    <submittedName>
        <fullName evidence="1">Uncharacterized protein</fullName>
    </submittedName>
</protein>
<sequence length="45" mass="5238">MTETIQEISREIDTGKEPEQIDVQFDPETGKLTEFHRDTLEEETA</sequence>
<reference evidence="1 2" key="1">
    <citation type="journal article" date="2015" name="Nature">
        <title>rRNA introns, odd ribosomes, and small enigmatic genomes across a large radiation of phyla.</title>
        <authorList>
            <person name="Brown C.T."/>
            <person name="Hug L.A."/>
            <person name="Thomas B.C."/>
            <person name="Sharon I."/>
            <person name="Castelle C.J."/>
            <person name="Singh A."/>
            <person name="Wilkins M.J."/>
            <person name="Williams K.H."/>
            <person name="Banfield J.F."/>
        </authorList>
    </citation>
    <scope>NUCLEOTIDE SEQUENCE [LARGE SCALE GENOMIC DNA]</scope>
</reference>
<dbReference type="STRING" id="1618332.UT15_C0009G0007"/>
<dbReference type="EMBL" id="LBVS01000009">
    <property type="protein sequence ID" value="KKQ90576.1"/>
    <property type="molecule type" value="Genomic_DNA"/>
</dbReference>
<accession>A0A0G0PMP1</accession>
<gene>
    <name evidence="1" type="ORF">UT15_C0009G0007</name>
</gene>
<name>A0A0G0PMP1_9BACT</name>